<dbReference type="RefSeq" id="WP_141322079.1">
    <property type="nucleotide sequence ID" value="NZ_BJNI01000011.1"/>
</dbReference>
<evidence type="ECO:0000256" key="1">
    <source>
        <dbReference type="SAM" id="MobiDB-lite"/>
    </source>
</evidence>
<reference evidence="2 3" key="1">
    <citation type="journal article" date="2013" name="Genome Biol.">
        <title>Comparative genomics of the core and accessory genomes of 48 Sinorhizobium strains comprising five genospecies.</title>
        <authorList>
            <person name="Sugawara M."/>
            <person name="Epstein B."/>
            <person name="Badgley B.D."/>
            <person name="Unno T."/>
            <person name="Xu L."/>
            <person name="Reese J."/>
            <person name="Gyaneshwar P."/>
            <person name="Denny R."/>
            <person name="Mudge J."/>
            <person name="Bharti A.K."/>
            <person name="Farmer A.D."/>
            <person name="May G.D."/>
            <person name="Woodward J.E."/>
            <person name="Medigue C."/>
            <person name="Vallenet D."/>
            <person name="Lajus A."/>
            <person name="Rouy Z."/>
            <person name="Martinez-Vaz B."/>
            <person name="Tiffin P."/>
            <person name="Young N.D."/>
            <person name="Sadowsky M.J."/>
        </authorList>
    </citation>
    <scope>NUCLEOTIDE SEQUENCE [LARGE SCALE GENOMIC DNA]</scope>
    <source>
        <strain evidence="2 3">USDA205</strain>
    </source>
</reference>
<name>A0A844AKX3_RHIFR</name>
<feature type="region of interest" description="Disordered" evidence="1">
    <location>
        <begin position="35"/>
        <end position="54"/>
    </location>
</feature>
<accession>A0A844AKX3</accession>
<evidence type="ECO:0000313" key="2">
    <source>
        <dbReference type="EMBL" id="MQX12791.1"/>
    </source>
</evidence>
<dbReference type="EMBL" id="WISZ01000245">
    <property type="protein sequence ID" value="MQX12791.1"/>
    <property type="molecule type" value="Genomic_DNA"/>
</dbReference>
<organism evidence="2 3">
    <name type="scientific">Rhizobium fredii</name>
    <name type="common">Sinorhizobium fredii</name>
    <dbReference type="NCBI Taxonomy" id="380"/>
    <lineage>
        <taxon>Bacteria</taxon>
        <taxon>Pseudomonadati</taxon>
        <taxon>Pseudomonadota</taxon>
        <taxon>Alphaproteobacteria</taxon>
        <taxon>Hyphomicrobiales</taxon>
        <taxon>Rhizobiaceae</taxon>
        <taxon>Sinorhizobium/Ensifer group</taxon>
        <taxon>Sinorhizobium</taxon>
    </lineage>
</organism>
<evidence type="ECO:0000313" key="3">
    <source>
        <dbReference type="Proteomes" id="UP000466694"/>
    </source>
</evidence>
<gene>
    <name evidence="2" type="ORF">GHK48_32440</name>
</gene>
<proteinExistence type="predicted"/>
<protein>
    <submittedName>
        <fullName evidence="2">Uncharacterized protein</fullName>
    </submittedName>
</protein>
<dbReference type="Proteomes" id="UP000466694">
    <property type="component" value="Unassembled WGS sequence"/>
</dbReference>
<sequence length="92" mass="10120">MSKNDLSQTAIRARVLARCVRRCENAQLKKQSANGHFGLNADAPDGGPMKAKETSDFSRRTAFIQHADVFRALIGHQFRATSILSPAFSNCL</sequence>
<dbReference type="AlphaFoldDB" id="A0A844AKX3"/>
<comment type="caution">
    <text evidence="2">The sequence shown here is derived from an EMBL/GenBank/DDBJ whole genome shotgun (WGS) entry which is preliminary data.</text>
</comment>